<dbReference type="EMBL" id="PCQY01000036">
    <property type="protein sequence ID" value="PIP04318.1"/>
    <property type="molecule type" value="Genomic_DNA"/>
</dbReference>
<name>A0A2G9XBG4_UNCKA</name>
<dbReference type="PANTHER" id="PTHR39961">
    <property type="entry name" value="HYPOTHETICAL CYTOSOLIC PROTEIN"/>
    <property type="match status" value="1"/>
</dbReference>
<gene>
    <name evidence="1" type="ORF">COX53_03105</name>
</gene>
<dbReference type="AlphaFoldDB" id="A0A2G9XBG4"/>
<protein>
    <recommendedName>
        <fullName evidence="3">DUF458 domain-containing protein</fullName>
    </recommendedName>
</protein>
<accession>A0A2G9XBG4</accession>
<evidence type="ECO:0000313" key="1">
    <source>
        <dbReference type="EMBL" id="PIP04318.1"/>
    </source>
</evidence>
<dbReference type="PANTHER" id="PTHR39961:SF1">
    <property type="entry name" value="DUF458 DOMAIN-CONTAINING PROTEIN"/>
    <property type="match status" value="1"/>
</dbReference>
<dbReference type="Pfam" id="PF04308">
    <property type="entry name" value="RNaseH_like"/>
    <property type="match status" value="1"/>
</dbReference>
<dbReference type="Proteomes" id="UP000231388">
    <property type="component" value="Unassembled WGS sequence"/>
</dbReference>
<reference evidence="1 2" key="1">
    <citation type="submission" date="2017-09" db="EMBL/GenBank/DDBJ databases">
        <title>Depth-based differentiation of microbial function through sediment-hosted aquifers and enrichment of novel symbionts in the deep terrestrial subsurface.</title>
        <authorList>
            <person name="Probst A.J."/>
            <person name="Ladd B."/>
            <person name="Jarett J.K."/>
            <person name="Geller-Mcgrath D.E."/>
            <person name="Sieber C.M."/>
            <person name="Emerson J.B."/>
            <person name="Anantharaman K."/>
            <person name="Thomas B.C."/>
            <person name="Malmstrom R."/>
            <person name="Stieglmeier M."/>
            <person name="Klingl A."/>
            <person name="Woyke T."/>
            <person name="Ryan C.M."/>
            <person name="Banfield J.F."/>
        </authorList>
    </citation>
    <scope>NUCLEOTIDE SEQUENCE [LARGE SCALE GENOMIC DNA]</scope>
    <source>
        <strain evidence="1">CG23_combo_of_CG06-09_8_20_14_all_40_14</strain>
    </source>
</reference>
<comment type="caution">
    <text evidence="1">The sequence shown here is derived from an EMBL/GenBank/DDBJ whole genome shotgun (WGS) entry which is preliminary data.</text>
</comment>
<evidence type="ECO:0008006" key="3">
    <source>
        <dbReference type="Google" id="ProtNLM"/>
    </source>
</evidence>
<evidence type="ECO:0000313" key="2">
    <source>
        <dbReference type="Proteomes" id="UP000231388"/>
    </source>
</evidence>
<organism evidence="1 2">
    <name type="scientific">candidate division WWE3 bacterium CG23_combo_of_CG06-09_8_20_14_all_40_14</name>
    <dbReference type="NCBI Taxonomy" id="1975095"/>
    <lineage>
        <taxon>Bacteria</taxon>
        <taxon>Katanobacteria</taxon>
    </lineage>
</organism>
<proteinExistence type="predicted"/>
<dbReference type="InterPro" id="IPR007405">
    <property type="entry name" value="Phage_KVP40_Orf299"/>
</dbReference>
<sequence length="166" mass="18939">MFEEADKKEFNSITYGQLTHKEVVFNMLNFLSEENEKGYKVIIGTDSNGHTNGKDCTEYITAILVHKVGCGGIYFWKKVVDKKAYSLKERIYKEALLSLEFAHRVMEDFSYVNVYTWPLEIHIDVGSIGETRKIINEVTGMIRGDGFEVKTKPLSFGASKVADRHT</sequence>